<dbReference type="Proteomes" id="UP000284403">
    <property type="component" value="Unassembled WGS sequence"/>
</dbReference>
<keyword evidence="3" id="KW-1185">Reference proteome</keyword>
<comment type="caution">
    <text evidence="2">The sequence shown here is derived from an EMBL/GenBank/DDBJ whole genome shotgun (WGS) entry which is preliminary data.</text>
</comment>
<evidence type="ECO:0000313" key="3">
    <source>
        <dbReference type="Proteomes" id="UP000284403"/>
    </source>
</evidence>
<evidence type="ECO:0000256" key="1">
    <source>
        <dbReference type="SAM" id="MobiDB-lite"/>
    </source>
</evidence>
<sequence>MGGPTRKRAREEAAPTPKTESRGEDEKSAASSSLDVASCATVGEAGGDVAIECAFTCSPESDEENELLAAGENLSGAALKAFLKRNFIDYIDQRATCIPDLEEKEM</sequence>
<dbReference type="OrthoDB" id="267651at2759"/>
<dbReference type="AlphaFoldDB" id="A0A422Q0G9"/>
<dbReference type="GeneID" id="40316389"/>
<gene>
    <name evidence="2" type="ORF">Tco025E_02778</name>
</gene>
<accession>A0A422Q0G9</accession>
<proteinExistence type="predicted"/>
<reference evidence="2 3" key="1">
    <citation type="journal article" date="2018" name="BMC Genomics">
        <title>Genomic comparison of Trypanosoma conorhini and Trypanosoma rangeli to Trypanosoma cruzi strains of high and low virulence.</title>
        <authorList>
            <person name="Bradwell K.R."/>
            <person name="Koparde V.N."/>
            <person name="Matveyev A.V."/>
            <person name="Serrano M.G."/>
            <person name="Alves J.M."/>
            <person name="Parikh H."/>
            <person name="Huang B."/>
            <person name="Lee V."/>
            <person name="Espinosa-Alvarez O."/>
            <person name="Ortiz P.A."/>
            <person name="Costa-Martins A.G."/>
            <person name="Teixeira M.M."/>
            <person name="Buck G.A."/>
        </authorList>
    </citation>
    <scope>NUCLEOTIDE SEQUENCE [LARGE SCALE GENOMIC DNA]</scope>
    <source>
        <strain evidence="2 3">025E</strain>
    </source>
</reference>
<feature type="compositionally biased region" description="Basic and acidic residues" evidence="1">
    <location>
        <begin position="9"/>
        <end position="28"/>
    </location>
</feature>
<organism evidence="2 3">
    <name type="scientific">Trypanosoma conorhini</name>
    <dbReference type="NCBI Taxonomy" id="83891"/>
    <lineage>
        <taxon>Eukaryota</taxon>
        <taxon>Discoba</taxon>
        <taxon>Euglenozoa</taxon>
        <taxon>Kinetoplastea</taxon>
        <taxon>Metakinetoplastina</taxon>
        <taxon>Trypanosomatida</taxon>
        <taxon>Trypanosomatidae</taxon>
        <taxon>Trypanosoma</taxon>
    </lineage>
</organism>
<evidence type="ECO:0000313" key="2">
    <source>
        <dbReference type="EMBL" id="RNF23486.1"/>
    </source>
</evidence>
<name>A0A422Q0G9_9TRYP</name>
<protein>
    <submittedName>
        <fullName evidence="2">Uncharacterized protein</fullName>
    </submittedName>
</protein>
<dbReference type="RefSeq" id="XP_029230159.1">
    <property type="nucleotide sequence ID" value="XM_029369701.1"/>
</dbReference>
<feature type="region of interest" description="Disordered" evidence="1">
    <location>
        <begin position="1"/>
        <end position="35"/>
    </location>
</feature>
<dbReference type="EMBL" id="MKKU01000117">
    <property type="protein sequence ID" value="RNF23486.1"/>
    <property type="molecule type" value="Genomic_DNA"/>
</dbReference>